<sequence length="145" mass="16120">MFENGPGAVQLCLLWSPGLKRREEGHVVAAVEEEEEEEEEGRVDKKGHESNTPTYFHLPTSPSSPSDLPSPFLPINPFQPLHSPPTLPCFPHSPLLFHPSVPSLSVLSTPFHSFPLPLHILAVAVNLSISFFPLFYLRFLLSKDS</sequence>
<organism evidence="3 4">
    <name type="scientific">Portunus trituberculatus</name>
    <name type="common">Swimming crab</name>
    <name type="synonym">Neptunus trituberculatus</name>
    <dbReference type="NCBI Taxonomy" id="210409"/>
    <lineage>
        <taxon>Eukaryota</taxon>
        <taxon>Metazoa</taxon>
        <taxon>Ecdysozoa</taxon>
        <taxon>Arthropoda</taxon>
        <taxon>Crustacea</taxon>
        <taxon>Multicrustacea</taxon>
        <taxon>Malacostraca</taxon>
        <taxon>Eumalacostraca</taxon>
        <taxon>Eucarida</taxon>
        <taxon>Decapoda</taxon>
        <taxon>Pleocyemata</taxon>
        <taxon>Brachyura</taxon>
        <taxon>Eubrachyura</taxon>
        <taxon>Portunoidea</taxon>
        <taxon>Portunidae</taxon>
        <taxon>Portuninae</taxon>
        <taxon>Portunus</taxon>
    </lineage>
</organism>
<proteinExistence type="predicted"/>
<evidence type="ECO:0000313" key="3">
    <source>
        <dbReference type="EMBL" id="MPD04387.1"/>
    </source>
</evidence>
<evidence type="ECO:0000256" key="2">
    <source>
        <dbReference type="SAM" id="Phobius"/>
    </source>
</evidence>
<comment type="caution">
    <text evidence="3">The sequence shown here is derived from an EMBL/GenBank/DDBJ whole genome shotgun (WGS) entry which is preliminary data.</text>
</comment>
<gene>
    <name evidence="3" type="ORF">E2C01_100072</name>
</gene>
<protein>
    <submittedName>
        <fullName evidence="3">Uncharacterized protein</fullName>
    </submittedName>
</protein>
<keyword evidence="2" id="KW-1133">Transmembrane helix</keyword>
<dbReference type="Proteomes" id="UP000324222">
    <property type="component" value="Unassembled WGS sequence"/>
</dbReference>
<dbReference type="EMBL" id="VSRR010140840">
    <property type="protein sequence ID" value="MPD04387.1"/>
    <property type="molecule type" value="Genomic_DNA"/>
</dbReference>
<keyword evidence="4" id="KW-1185">Reference proteome</keyword>
<name>A0A5B7KCK4_PORTR</name>
<keyword evidence="2" id="KW-0812">Transmembrane</keyword>
<evidence type="ECO:0000313" key="4">
    <source>
        <dbReference type="Proteomes" id="UP000324222"/>
    </source>
</evidence>
<feature type="compositionally biased region" description="Low complexity" evidence="1">
    <location>
        <begin position="58"/>
        <end position="69"/>
    </location>
</feature>
<accession>A0A5B7KCK4</accession>
<feature type="compositionally biased region" description="Acidic residues" evidence="1">
    <location>
        <begin position="31"/>
        <end position="41"/>
    </location>
</feature>
<dbReference type="AlphaFoldDB" id="A0A5B7KCK4"/>
<reference evidence="3 4" key="1">
    <citation type="submission" date="2019-05" db="EMBL/GenBank/DDBJ databases">
        <title>Another draft genome of Portunus trituberculatus and its Hox gene families provides insights of decapod evolution.</title>
        <authorList>
            <person name="Jeong J.-H."/>
            <person name="Song I."/>
            <person name="Kim S."/>
            <person name="Choi T."/>
            <person name="Kim D."/>
            <person name="Ryu S."/>
            <person name="Kim W."/>
        </authorList>
    </citation>
    <scope>NUCLEOTIDE SEQUENCE [LARGE SCALE GENOMIC DNA]</scope>
    <source>
        <tissue evidence="3">Muscle</tissue>
    </source>
</reference>
<feature type="transmembrane region" description="Helical" evidence="2">
    <location>
        <begin position="116"/>
        <end position="137"/>
    </location>
</feature>
<evidence type="ECO:0000256" key="1">
    <source>
        <dbReference type="SAM" id="MobiDB-lite"/>
    </source>
</evidence>
<feature type="region of interest" description="Disordered" evidence="1">
    <location>
        <begin position="28"/>
        <end position="69"/>
    </location>
</feature>
<keyword evidence="2" id="KW-0472">Membrane</keyword>